<dbReference type="PROSITE" id="PS00109">
    <property type="entry name" value="PROTEIN_KINASE_TYR"/>
    <property type="match status" value="1"/>
</dbReference>
<keyword evidence="15" id="KW-0393">Immunoglobulin domain</keyword>
<evidence type="ECO:0000256" key="18">
    <source>
        <dbReference type="PIRSR" id="PIRSR000615-2"/>
    </source>
</evidence>
<evidence type="ECO:0000313" key="27">
    <source>
        <dbReference type="RefSeq" id="XP_013415522.1"/>
    </source>
</evidence>
<dbReference type="GO" id="GO:0043235">
    <property type="term" value="C:receptor complex"/>
    <property type="evidence" value="ECO:0007669"/>
    <property type="project" value="TreeGrafter"/>
</dbReference>
<name>A0A1S3JYZ5_LINAN</name>
<dbReference type="InterPro" id="IPR017441">
    <property type="entry name" value="Protein_kinase_ATP_BS"/>
</dbReference>
<comment type="subcellular location">
    <subcellularLocation>
        <location evidence="1">Membrane</location>
        <topology evidence="1">Single-pass membrane protein</topology>
    </subcellularLocation>
</comment>
<dbReference type="InterPro" id="IPR050122">
    <property type="entry name" value="RTK"/>
</dbReference>
<evidence type="ECO:0000256" key="4">
    <source>
        <dbReference type="ARBA" id="ARBA00022679"/>
    </source>
</evidence>
<dbReference type="PANTHER" id="PTHR24416">
    <property type="entry name" value="TYROSINE-PROTEIN KINASE RECEPTOR"/>
    <property type="match status" value="1"/>
</dbReference>
<dbReference type="Gene3D" id="3.30.200.20">
    <property type="entry name" value="Phosphorylase Kinase, domain 1"/>
    <property type="match status" value="1"/>
</dbReference>
<dbReference type="GO" id="GO:0007169">
    <property type="term" value="P:cell surface receptor protein tyrosine kinase signaling pathway"/>
    <property type="evidence" value="ECO:0007669"/>
    <property type="project" value="TreeGrafter"/>
</dbReference>
<dbReference type="PANTHER" id="PTHR24416:SF611">
    <property type="entry name" value="TYROSINE-PROTEIN KINASE TRANSMEMBRANE RECEPTOR ROR"/>
    <property type="match status" value="1"/>
</dbReference>
<dbReference type="PROSITE" id="PS00107">
    <property type="entry name" value="PROTEIN_KINASE_ATP"/>
    <property type="match status" value="1"/>
</dbReference>
<comment type="catalytic activity">
    <reaction evidence="16">
        <text>L-tyrosyl-[protein] + ATP = O-phospho-L-tyrosyl-[protein] + ADP + H(+)</text>
        <dbReference type="Rhea" id="RHEA:10596"/>
        <dbReference type="Rhea" id="RHEA-COMP:10136"/>
        <dbReference type="Rhea" id="RHEA-COMP:20101"/>
        <dbReference type="ChEBI" id="CHEBI:15378"/>
        <dbReference type="ChEBI" id="CHEBI:30616"/>
        <dbReference type="ChEBI" id="CHEBI:46858"/>
        <dbReference type="ChEBI" id="CHEBI:61978"/>
        <dbReference type="ChEBI" id="CHEBI:456216"/>
        <dbReference type="EC" id="2.7.10.1"/>
    </reaction>
</comment>
<dbReference type="FunCoup" id="A0A1S3JYZ5">
    <property type="interactions" value="4"/>
</dbReference>
<dbReference type="GeneID" id="106177327"/>
<keyword evidence="26" id="KW-1185">Reference proteome</keyword>
<feature type="domain" description="Protein kinase" evidence="24">
    <location>
        <begin position="403"/>
        <end position="680"/>
    </location>
</feature>
<keyword evidence="9 22" id="KW-1133">Transmembrane helix</keyword>
<keyword evidence="14" id="KW-0325">Glycoprotein</keyword>
<dbReference type="Gene3D" id="2.60.40.10">
    <property type="entry name" value="Immunoglobulins"/>
    <property type="match status" value="1"/>
</dbReference>
<dbReference type="AlphaFoldDB" id="A0A1S3JYZ5"/>
<keyword evidence="13 27" id="KW-0675">Receptor</keyword>
<dbReference type="InParanoid" id="A0A1S3JYZ5"/>
<evidence type="ECO:0000256" key="9">
    <source>
        <dbReference type="ARBA" id="ARBA00022989"/>
    </source>
</evidence>
<keyword evidence="4" id="KW-0808">Transferase</keyword>
<evidence type="ECO:0000256" key="1">
    <source>
        <dbReference type="ARBA" id="ARBA00004167"/>
    </source>
</evidence>
<dbReference type="KEGG" id="lak:106177327"/>
<dbReference type="PRINTS" id="PR00109">
    <property type="entry name" value="TYRKINASE"/>
</dbReference>
<dbReference type="InterPro" id="IPR011009">
    <property type="entry name" value="Kinase-like_dom_sf"/>
</dbReference>
<evidence type="ECO:0000313" key="26">
    <source>
        <dbReference type="Proteomes" id="UP000085678"/>
    </source>
</evidence>
<evidence type="ECO:0000256" key="8">
    <source>
        <dbReference type="ARBA" id="ARBA00022840"/>
    </source>
</evidence>
<evidence type="ECO:0000256" key="11">
    <source>
        <dbReference type="ARBA" id="ARBA00023137"/>
    </source>
</evidence>
<evidence type="ECO:0000256" key="10">
    <source>
        <dbReference type="ARBA" id="ARBA00023136"/>
    </source>
</evidence>
<keyword evidence="8 18" id="KW-0067">ATP-binding</keyword>
<dbReference type="InterPro" id="IPR013783">
    <property type="entry name" value="Ig-like_fold"/>
</dbReference>
<feature type="chain" id="PRO_5010363343" description="receptor protein-tyrosine kinase" evidence="23">
    <location>
        <begin position="25"/>
        <end position="701"/>
    </location>
</feature>
<feature type="region of interest" description="Disordered" evidence="21">
    <location>
        <begin position="144"/>
        <end position="240"/>
    </location>
</feature>
<dbReference type="GO" id="GO:0005886">
    <property type="term" value="C:plasma membrane"/>
    <property type="evidence" value="ECO:0007669"/>
    <property type="project" value="TreeGrafter"/>
</dbReference>
<dbReference type="InterPro" id="IPR008266">
    <property type="entry name" value="Tyr_kinase_AS"/>
</dbReference>
<feature type="binding site" evidence="19">
    <location>
        <position position="563"/>
    </location>
    <ligand>
        <name>Mg(2+)</name>
        <dbReference type="ChEBI" id="CHEBI:18420"/>
    </ligand>
</feature>
<keyword evidence="10 22" id="KW-0472">Membrane</keyword>
<keyword evidence="3" id="KW-0597">Phosphoprotein</keyword>
<dbReference type="RefSeq" id="XP_013415522.1">
    <property type="nucleotide sequence ID" value="XM_013560068.1"/>
</dbReference>
<evidence type="ECO:0000256" key="7">
    <source>
        <dbReference type="ARBA" id="ARBA00022777"/>
    </source>
</evidence>
<dbReference type="FunFam" id="1.10.510.10:FF:000554">
    <property type="entry name" value="Predicted protein"/>
    <property type="match status" value="1"/>
</dbReference>
<dbReference type="Proteomes" id="UP000085678">
    <property type="component" value="Unplaced"/>
</dbReference>
<dbReference type="InterPro" id="IPR001245">
    <property type="entry name" value="Ser-Thr/Tyr_kinase_cat_dom"/>
</dbReference>
<feature type="domain" description="Ig-like" evidence="25">
    <location>
        <begin position="5"/>
        <end position="137"/>
    </location>
</feature>
<sequence length="701" mass="76989">MALRPLTAIFASVLLLGISERSLALQIDVIPDIEVNQGDTFTLWCNVTGAPSLSLGYLLTYTKKAVEWCTIYTYSGSYLQFDGECLDRYPAFRFRVVPTGSTNFELSMSGAATTDAGDYRCKFAPRNEAQSTSEIIRVTVRENPTTVQPTTAAPPTTLSPTTVAPTTTVQTTTEAPLTTTVSPPTTTTTPIPSTTTEPPTTTQSTTDSTTTIPPTTKPATESTQPTTQTWTSYNTNGTGDIMTSRPHIAISTTTVPEDVTTTVDPHEGQDHLDWTVTGRSVHTVETTGAIVGGAVGGIVLISIVIIGAGICFYRRKINKLKRRTTASSRRNLTDCNGGYEVPVSNEELALGYSSLPRPENRALKNVYATIGDEEGYEVPISAIEQPTYAKMQPRSKEFTMADLKLVSELGHGHFGTVYTAVIKTQTSSLPEGTQVAVKMLKGDASDTDRKNFLKEIDIMDSMPSHENVVQLFGYSSADCLSAFLVLEYLSRGNLNTYLRSSRGLDAFGNIGDSTNILSLEDLLHCALDVARGMDHVCKYGYLHRDLAARNILVSDKRVCKVSDFGLSRDVIDCRAYLSCSKGPLPLPWMAPESISESIYTSQSDVWAYGIVLWEIMTLGATPYPGIASFEDLQKRIKRGYRMEKPEECPTEMYNIMLHCWQAEPRSRPSFNQLVQTLELLSKDEKFASLNDEYVRLRTTTC</sequence>
<accession>A0A1S3JYZ5</accession>
<evidence type="ECO:0000256" key="21">
    <source>
        <dbReference type="SAM" id="MobiDB-lite"/>
    </source>
</evidence>
<feature type="binding site" evidence="20">
    <location>
        <position position="438"/>
    </location>
    <ligand>
        <name>ATP</name>
        <dbReference type="ChEBI" id="CHEBI:30616"/>
    </ligand>
</feature>
<dbReference type="Pfam" id="PF07714">
    <property type="entry name" value="PK_Tyr_Ser-Thr"/>
    <property type="match status" value="1"/>
</dbReference>
<dbReference type="GO" id="GO:0004714">
    <property type="term" value="F:transmembrane receptor protein tyrosine kinase activity"/>
    <property type="evidence" value="ECO:0007669"/>
    <property type="project" value="UniProtKB-EC"/>
</dbReference>
<dbReference type="SMART" id="SM00409">
    <property type="entry name" value="IG"/>
    <property type="match status" value="1"/>
</dbReference>
<evidence type="ECO:0000259" key="25">
    <source>
        <dbReference type="PROSITE" id="PS50835"/>
    </source>
</evidence>
<keyword evidence="11" id="KW-0829">Tyrosine-protein kinase</keyword>
<evidence type="ECO:0000256" key="17">
    <source>
        <dbReference type="PIRSR" id="PIRSR000615-1"/>
    </source>
</evidence>
<evidence type="ECO:0000256" key="14">
    <source>
        <dbReference type="ARBA" id="ARBA00023180"/>
    </source>
</evidence>
<evidence type="ECO:0000256" key="22">
    <source>
        <dbReference type="SAM" id="Phobius"/>
    </source>
</evidence>
<evidence type="ECO:0000256" key="16">
    <source>
        <dbReference type="ARBA" id="ARBA00051243"/>
    </source>
</evidence>
<dbReference type="SUPFAM" id="SSF56112">
    <property type="entry name" value="Protein kinase-like (PK-like)"/>
    <property type="match status" value="1"/>
</dbReference>
<dbReference type="InterPro" id="IPR020635">
    <property type="entry name" value="Tyr_kinase_cat_dom"/>
</dbReference>
<feature type="signal peptide" evidence="23">
    <location>
        <begin position="1"/>
        <end position="24"/>
    </location>
</feature>
<evidence type="ECO:0000256" key="19">
    <source>
        <dbReference type="PIRSR" id="PIRSR000615-3"/>
    </source>
</evidence>
<dbReference type="GO" id="GO:0005524">
    <property type="term" value="F:ATP binding"/>
    <property type="evidence" value="ECO:0007669"/>
    <property type="project" value="UniProtKB-UniRule"/>
</dbReference>
<dbReference type="OrthoDB" id="1668230at2759"/>
<feature type="active site" description="Proton acceptor" evidence="17">
    <location>
        <position position="545"/>
    </location>
</feature>
<keyword evidence="6 18" id="KW-0547">Nucleotide-binding</keyword>
<dbReference type="STRING" id="7574.A0A1S3JYZ5"/>
<evidence type="ECO:0000256" key="12">
    <source>
        <dbReference type="ARBA" id="ARBA00023157"/>
    </source>
</evidence>
<evidence type="ECO:0000256" key="15">
    <source>
        <dbReference type="ARBA" id="ARBA00023319"/>
    </source>
</evidence>
<feature type="binding site" evidence="18">
    <location>
        <position position="549"/>
    </location>
    <ligand>
        <name>ATP</name>
        <dbReference type="ChEBI" id="CHEBI:30616"/>
    </ligand>
</feature>
<keyword evidence="7" id="KW-0418">Kinase</keyword>
<dbReference type="InterPro" id="IPR000719">
    <property type="entry name" value="Prot_kinase_dom"/>
</dbReference>
<evidence type="ECO:0000256" key="13">
    <source>
        <dbReference type="ARBA" id="ARBA00023170"/>
    </source>
</evidence>
<evidence type="ECO:0000256" key="20">
    <source>
        <dbReference type="PROSITE-ProRule" id="PRU10141"/>
    </source>
</evidence>
<dbReference type="InterPro" id="IPR036179">
    <property type="entry name" value="Ig-like_dom_sf"/>
</dbReference>
<keyword evidence="19" id="KW-0460">Magnesium</keyword>
<evidence type="ECO:0000256" key="2">
    <source>
        <dbReference type="ARBA" id="ARBA00011902"/>
    </source>
</evidence>
<keyword evidence="19" id="KW-0479">Metal-binding</keyword>
<keyword evidence="12" id="KW-1015">Disulfide bond</keyword>
<keyword evidence="5 22" id="KW-0812">Transmembrane</keyword>
<keyword evidence="23" id="KW-0732">Signal</keyword>
<feature type="transmembrane region" description="Helical" evidence="22">
    <location>
        <begin position="289"/>
        <end position="313"/>
    </location>
</feature>
<feature type="binding site" evidence="19">
    <location>
        <position position="550"/>
    </location>
    <ligand>
        <name>Mg(2+)</name>
        <dbReference type="ChEBI" id="CHEBI:18420"/>
    </ligand>
</feature>
<gene>
    <name evidence="27" type="primary">LOC106177327</name>
</gene>
<dbReference type="GO" id="GO:0046872">
    <property type="term" value="F:metal ion binding"/>
    <property type="evidence" value="ECO:0007669"/>
    <property type="project" value="UniProtKB-KW"/>
</dbReference>
<dbReference type="PROSITE" id="PS50835">
    <property type="entry name" value="IG_LIKE"/>
    <property type="match status" value="1"/>
</dbReference>
<dbReference type="SUPFAM" id="SSF48726">
    <property type="entry name" value="Immunoglobulin"/>
    <property type="match status" value="1"/>
</dbReference>
<evidence type="ECO:0000259" key="24">
    <source>
        <dbReference type="PROSITE" id="PS50011"/>
    </source>
</evidence>
<dbReference type="InterPro" id="IPR003599">
    <property type="entry name" value="Ig_sub"/>
</dbReference>
<dbReference type="PROSITE" id="PS50011">
    <property type="entry name" value="PROTEIN_KINASE_DOM"/>
    <property type="match status" value="1"/>
</dbReference>
<dbReference type="SMART" id="SM00219">
    <property type="entry name" value="TyrKc"/>
    <property type="match status" value="1"/>
</dbReference>
<feature type="compositionally biased region" description="Low complexity" evidence="21">
    <location>
        <begin position="144"/>
        <end position="238"/>
    </location>
</feature>
<dbReference type="Gene3D" id="1.10.510.10">
    <property type="entry name" value="Transferase(Phosphotransferase) domain 1"/>
    <property type="match status" value="1"/>
</dbReference>
<dbReference type="EC" id="2.7.10.1" evidence="2"/>
<proteinExistence type="predicted"/>
<protein>
    <recommendedName>
        <fullName evidence="2">receptor protein-tyrosine kinase</fullName>
        <ecNumber evidence="2">2.7.10.1</ecNumber>
    </recommendedName>
</protein>
<evidence type="ECO:0000256" key="23">
    <source>
        <dbReference type="SAM" id="SignalP"/>
    </source>
</evidence>
<reference evidence="27" key="1">
    <citation type="submission" date="2025-08" db="UniProtKB">
        <authorList>
            <consortium name="RefSeq"/>
        </authorList>
    </citation>
    <scope>IDENTIFICATION</scope>
    <source>
        <tissue evidence="27">Gonads</tissue>
    </source>
</reference>
<dbReference type="InterPro" id="IPR007110">
    <property type="entry name" value="Ig-like_dom"/>
</dbReference>
<organism evidence="26 27">
    <name type="scientific">Lingula anatina</name>
    <name type="common">Brachiopod</name>
    <name type="synonym">Lingula unguis</name>
    <dbReference type="NCBI Taxonomy" id="7574"/>
    <lineage>
        <taxon>Eukaryota</taxon>
        <taxon>Metazoa</taxon>
        <taxon>Spiralia</taxon>
        <taxon>Lophotrochozoa</taxon>
        <taxon>Brachiopoda</taxon>
        <taxon>Linguliformea</taxon>
        <taxon>Lingulata</taxon>
        <taxon>Lingulida</taxon>
        <taxon>Linguloidea</taxon>
        <taxon>Lingulidae</taxon>
        <taxon>Lingula</taxon>
    </lineage>
</organism>
<evidence type="ECO:0000256" key="3">
    <source>
        <dbReference type="ARBA" id="ARBA00022553"/>
    </source>
</evidence>
<evidence type="ECO:0000256" key="5">
    <source>
        <dbReference type="ARBA" id="ARBA00022692"/>
    </source>
</evidence>
<evidence type="ECO:0000256" key="6">
    <source>
        <dbReference type="ARBA" id="ARBA00022741"/>
    </source>
</evidence>
<dbReference type="CDD" id="cd00192">
    <property type="entry name" value="PTKc"/>
    <property type="match status" value="1"/>
</dbReference>